<organism evidence="3 4">
    <name type="scientific">Arenimonas donghaensis DSM 18148 = HO3-R19</name>
    <dbReference type="NCBI Taxonomy" id="1121014"/>
    <lineage>
        <taxon>Bacteria</taxon>
        <taxon>Pseudomonadati</taxon>
        <taxon>Pseudomonadota</taxon>
        <taxon>Gammaproteobacteria</taxon>
        <taxon>Lysobacterales</taxon>
        <taxon>Lysobacteraceae</taxon>
        <taxon>Arenimonas</taxon>
    </lineage>
</organism>
<evidence type="ECO:0000256" key="2">
    <source>
        <dbReference type="ARBA" id="ARBA00023002"/>
    </source>
</evidence>
<dbReference type="GO" id="GO:0016616">
    <property type="term" value="F:oxidoreductase activity, acting on the CH-OH group of donors, NAD or NADP as acceptor"/>
    <property type="evidence" value="ECO:0007669"/>
    <property type="project" value="TreeGrafter"/>
</dbReference>
<dbReference type="InterPro" id="IPR002347">
    <property type="entry name" value="SDR_fam"/>
</dbReference>
<dbReference type="EMBL" id="AVCJ01000001">
    <property type="protein sequence ID" value="KFL38053.1"/>
    <property type="molecule type" value="Genomic_DNA"/>
</dbReference>
<keyword evidence="4" id="KW-1185">Reference proteome</keyword>
<dbReference type="Proteomes" id="UP000029085">
    <property type="component" value="Unassembled WGS sequence"/>
</dbReference>
<proteinExistence type="inferred from homology"/>
<evidence type="ECO:0000313" key="3">
    <source>
        <dbReference type="EMBL" id="KFL38053.1"/>
    </source>
</evidence>
<name>A0A087MMF0_9GAMM</name>
<reference evidence="3 4" key="2">
    <citation type="journal article" date="2015" name="Stand. Genomic Sci.">
        <title>High quality draft genomic sequence of Arenimonas donghaensis DSM 18148(T).</title>
        <authorList>
            <person name="Chen F."/>
            <person name="Wang H."/>
            <person name="Cao Y."/>
            <person name="Li X."/>
            <person name="Wang G."/>
        </authorList>
    </citation>
    <scope>NUCLEOTIDE SEQUENCE [LARGE SCALE GENOMIC DNA]</scope>
    <source>
        <strain evidence="3 4">HO3-R19</strain>
    </source>
</reference>
<gene>
    <name evidence="3" type="ORF">N788_02435</name>
</gene>
<dbReference type="PRINTS" id="PR00081">
    <property type="entry name" value="GDHRDH"/>
</dbReference>
<dbReference type="OrthoDB" id="9803628at2"/>
<sequence>MPTCLITGASGGVATALASRLRDAGWRLALVTRQPDKLEADPADLVIEADVSTAAGADHALSAAEGAFGSPPMALAHCAGAVVLGSLPRTTEAMYRDCLAANLDSAFFVAQAYAPRVHKAGQGGSLLFFSSVAAGMGVANHAAIAAAKGGVEGLVRALAADYSASGLRVNAIAPGLMRTPATARLLSNEASVKSIKAQYPLGRHGEAEDAAALGAFLLSEDAAWVTGQVVALDGGFQAVRPMVRAG</sequence>
<comment type="similarity">
    <text evidence="1">Belongs to the short-chain dehydrogenases/reductases (SDR) family.</text>
</comment>
<dbReference type="AlphaFoldDB" id="A0A087MMF0"/>
<dbReference type="PANTHER" id="PTHR42760">
    <property type="entry name" value="SHORT-CHAIN DEHYDROGENASES/REDUCTASES FAMILY MEMBER"/>
    <property type="match status" value="1"/>
</dbReference>
<evidence type="ECO:0000313" key="4">
    <source>
        <dbReference type="Proteomes" id="UP000029085"/>
    </source>
</evidence>
<evidence type="ECO:0008006" key="5">
    <source>
        <dbReference type="Google" id="ProtNLM"/>
    </source>
</evidence>
<protein>
    <recommendedName>
        <fullName evidence="5">Short-chain dehydrogenase</fullName>
    </recommendedName>
</protein>
<keyword evidence="2" id="KW-0560">Oxidoreductase</keyword>
<dbReference type="GO" id="GO:0006633">
    <property type="term" value="P:fatty acid biosynthetic process"/>
    <property type="evidence" value="ECO:0007669"/>
    <property type="project" value="TreeGrafter"/>
</dbReference>
<reference evidence="4" key="1">
    <citation type="submission" date="2013-08" db="EMBL/GenBank/DDBJ databases">
        <title>Genome sequencing of Arenimonas donghaensis.</title>
        <authorList>
            <person name="Chen F."/>
            <person name="Wang G."/>
        </authorList>
    </citation>
    <scope>NUCLEOTIDE SEQUENCE [LARGE SCALE GENOMIC DNA]</scope>
    <source>
        <strain evidence="4">HO3-R19</strain>
    </source>
</reference>
<dbReference type="SUPFAM" id="SSF51735">
    <property type="entry name" value="NAD(P)-binding Rossmann-fold domains"/>
    <property type="match status" value="1"/>
</dbReference>
<dbReference type="Gene3D" id="3.40.50.720">
    <property type="entry name" value="NAD(P)-binding Rossmann-like Domain"/>
    <property type="match status" value="1"/>
</dbReference>
<dbReference type="STRING" id="1121014.N788_02435"/>
<evidence type="ECO:0000256" key="1">
    <source>
        <dbReference type="ARBA" id="ARBA00006484"/>
    </source>
</evidence>
<accession>A0A087MMF0</accession>
<dbReference type="PATRIC" id="fig|1121014.3.peg.461"/>
<dbReference type="GO" id="GO:0048038">
    <property type="term" value="F:quinone binding"/>
    <property type="evidence" value="ECO:0007669"/>
    <property type="project" value="TreeGrafter"/>
</dbReference>
<dbReference type="Pfam" id="PF13561">
    <property type="entry name" value="adh_short_C2"/>
    <property type="match status" value="1"/>
</dbReference>
<dbReference type="CDD" id="cd05233">
    <property type="entry name" value="SDR_c"/>
    <property type="match status" value="1"/>
</dbReference>
<comment type="caution">
    <text evidence="3">The sequence shown here is derived from an EMBL/GenBank/DDBJ whole genome shotgun (WGS) entry which is preliminary data.</text>
</comment>
<dbReference type="RefSeq" id="WP_034220471.1">
    <property type="nucleotide sequence ID" value="NZ_AVCJ01000001.1"/>
</dbReference>
<dbReference type="InterPro" id="IPR036291">
    <property type="entry name" value="NAD(P)-bd_dom_sf"/>
</dbReference>
<dbReference type="PANTHER" id="PTHR42760:SF133">
    <property type="entry name" value="3-OXOACYL-[ACYL-CARRIER-PROTEIN] REDUCTASE"/>
    <property type="match status" value="1"/>
</dbReference>